<name>A0A0R2FLQ1_9LACO</name>
<comment type="caution">
    <text evidence="1">The sequence shown here is derived from an EMBL/GenBank/DDBJ whole genome shotgun (WGS) entry which is preliminary data.</text>
</comment>
<protein>
    <submittedName>
        <fullName evidence="1">Uncharacterized protein</fullName>
    </submittedName>
</protein>
<dbReference type="Proteomes" id="UP000051442">
    <property type="component" value="Unassembled WGS sequence"/>
</dbReference>
<proteinExistence type="predicted"/>
<keyword evidence="2" id="KW-1185">Reference proteome</keyword>
<sequence>MLAKTVPEKWWTYSRLRDTDDREPEFEQLPELEPIYRKGRLPERFTSFDDWVQFRFQEWRRWYYWK</sequence>
<dbReference type="EMBL" id="AYZM01000061">
    <property type="protein sequence ID" value="KRN25786.1"/>
    <property type="molecule type" value="Genomic_DNA"/>
</dbReference>
<gene>
    <name evidence="1" type="ORF">FD14_GL000194</name>
</gene>
<evidence type="ECO:0000313" key="1">
    <source>
        <dbReference type="EMBL" id="KRN25786.1"/>
    </source>
</evidence>
<organism evidence="1 2">
    <name type="scientific">Secundilactobacillus similis DSM 23365 = JCM 2765</name>
    <dbReference type="NCBI Taxonomy" id="1423804"/>
    <lineage>
        <taxon>Bacteria</taxon>
        <taxon>Bacillati</taxon>
        <taxon>Bacillota</taxon>
        <taxon>Bacilli</taxon>
        <taxon>Lactobacillales</taxon>
        <taxon>Lactobacillaceae</taxon>
        <taxon>Secundilactobacillus</taxon>
    </lineage>
</organism>
<reference evidence="1 2" key="1">
    <citation type="journal article" date="2015" name="Genome Announc.">
        <title>Expanding the biotechnology potential of lactobacilli through comparative genomics of 213 strains and associated genera.</title>
        <authorList>
            <person name="Sun Z."/>
            <person name="Harris H.M."/>
            <person name="McCann A."/>
            <person name="Guo C."/>
            <person name="Argimon S."/>
            <person name="Zhang W."/>
            <person name="Yang X."/>
            <person name="Jeffery I.B."/>
            <person name="Cooney J.C."/>
            <person name="Kagawa T.F."/>
            <person name="Liu W."/>
            <person name="Song Y."/>
            <person name="Salvetti E."/>
            <person name="Wrobel A."/>
            <person name="Rasinkangas P."/>
            <person name="Parkhill J."/>
            <person name="Rea M.C."/>
            <person name="O'Sullivan O."/>
            <person name="Ritari J."/>
            <person name="Douillard F.P."/>
            <person name="Paul Ross R."/>
            <person name="Yang R."/>
            <person name="Briner A.E."/>
            <person name="Felis G.E."/>
            <person name="de Vos W.M."/>
            <person name="Barrangou R."/>
            <person name="Klaenhammer T.R."/>
            <person name="Caufield P.W."/>
            <person name="Cui Y."/>
            <person name="Zhang H."/>
            <person name="O'Toole P.W."/>
        </authorList>
    </citation>
    <scope>NUCLEOTIDE SEQUENCE [LARGE SCALE GENOMIC DNA]</scope>
    <source>
        <strain evidence="1 2">DSM 23365</strain>
    </source>
</reference>
<accession>A0A0R2FLQ1</accession>
<dbReference type="AlphaFoldDB" id="A0A0R2FLQ1"/>
<evidence type="ECO:0000313" key="2">
    <source>
        <dbReference type="Proteomes" id="UP000051442"/>
    </source>
</evidence>